<evidence type="ECO:0000256" key="1">
    <source>
        <dbReference type="ARBA" id="ARBA00001933"/>
    </source>
</evidence>
<organism evidence="5 6">
    <name type="scientific">Pseudobacter ginsenosidimutans</name>
    <dbReference type="NCBI Taxonomy" id="661488"/>
    <lineage>
        <taxon>Bacteria</taxon>
        <taxon>Pseudomonadati</taxon>
        <taxon>Bacteroidota</taxon>
        <taxon>Chitinophagia</taxon>
        <taxon>Chitinophagales</taxon>
        <taxon>Chitinophagaceae</taxon>
        <taxon>Pseudobacter</taxon>
    </lineage>
</organism>
<dbReference type="CDD" id="cd00610">
    <property type="entry name" value="OAT_like"/>
    <property type="match status" value="1"/>
</dbReference>
<dbReference type="GO" id="GO:0030170">
    <property type="term" value="F:pyridoxal phosphate binding"/>
    <property type="evidence" value="ECO:0007669"/>
    <property type="project" value="InterPro"/>
</dbReference>
<dbReference type="SUPFAM" id="SSF56112">
    <property type="entry name" value="Protein kinase-like (PK-like)"/>
    <property type="match status" value="1"/>
</dbReference>
<dbReference type="GO" id="GO:0016301">
    <property type="term" value="F:kinase activity"/>
    <property type="evidence" value="ECO:0007669"/>
    <property type="project" value="UniProtKB-KW"/>
</dbReference>
<dbReference type="Gene3D" id="3.90.1150.10">
    <property type="entry name" value="Aspartate Aminotransferase, domain 1"/>
    <property type="match status" value="1"/>
</dbReference>
<dbReference type="Gene3D" id="3.40.640.10">
    <property type="entry name" value="Type I PLP-dependent aspartate aminotransferase-like (Major domain)"/>
    <property type="match status" value="1"/>
</dbReference>
<keyword evidence="3" id="KW-0663">Pyridoxal phosphate</keyword>
<keyword evidence="5" id="KW-0418">Kinase</keyword>
<sequence>MRFSTEAVNLLVKQYFGIAGKATDLSGYDEWNYLITASDGKRYVFKVGTDQHGAAFLRAQVKITEHLAFTSVGSRLQQHYPAIDDQLKMVPVLIDGKRYYLRLLNFLEGNFWAASTVRPGSLYADLGNFLGTMDRHLSTFSHPAMHRRYTWDISTAPDANRKLKYITDPHQRRIAGYFLLQFDTEVQPVLSSLRHAYVHNDANDYNLLVTNGKISGLIDFGDMVYTALINNLAVACTYAMFDAKDPLYAASLVVGGYHSAYPLTEQETDLLYWLIAARLCISVAESAMNTANGSTNEHHFVTEKSAWELLEYLIQCNPVKAQDAFRKACGFASIITKDEYAELLAERKKYIGRNLSISYDQPLKITRGALQYLYDDKGGTYIDCVNNVSHVGHCHPVVVRRMQQQIARLNTNTRYLHDGLEEFAAALTATLPPRLKVCYFTNSGSEANDLAIRMSRHFTKQEDVIVLDHAYHGTSTVAIQISPYKFDGKGGFGQQPWVHKAISPDLYRGQYQYGDAMAGEKYAADVQRIIAELKQQQKAPAAFICETLLGVGGQIPLPDNYLQSVYAHVKAAGGVCIADEVQVGFGRVGEKFWGFQLQEVEPDIVVLGKPIGNGHPLAAVVVTEEIANAFNNGMEYFNTFGGNPVSMVTGAAVLDVIQDEEMQRHARDTGDYLLQLLKDLMAKHAIIGDVRGHGLFVGAELVKNRATKEPAVPEIHQIVQAMKARGFLLSTDGPLHNVLKIKPPLVFTRDNALQMVQQLDAVLSAMQ</sequence>
<dbReference type="InterPro" id="IPR011009">
    <property type="entry name" value="Kinase-like_dom_sf"/>
</dbReference>
<dbReference type="OrthoDB" id="730777at2"/>
<protein>
    <submittedName>
        <fullName evidence="5">Hydroxylysine kinase /5-phosphonooxy-L-lysine phospho-lyase</fullName>
    </submittedName>
</protein>
<dbReference type="InterPro" id="IPR005814">
    <property type="entry name" value="Aminotrans_3"/>
</dbReference>
<dbReference type="InterPro" id="IPR049704">
    <property type="entry name" value="Aminotrans_3_PPA_site"/>
</dbReference>
<dbReference type="InterPro" id="IPR015422">
    <property type="entry name" value="PyrdxlP-dep_Trfase_small"/>
</dbReference>
<accession>A0A4Q7MBE9</accession>
<evidence type="ECO:0000313" key="6">
    <source>
        <dbReference type="Proteomes" id="UP000293874"/>
    </source>
</evidence>
<keyword evidence="5" id="KW-0808">Transferase</keyword>
<gene>
    <name evidence="5" type="ORF">EV199_5719</name>
</gene>
<dbReference type="GO" id="GO:0008483">
    <property type="term" value="F:transaminase activity"/>
    <property type="evidence" value="ECO:0007669"/>
    <property type="project" value="InterPro"/>
</dbReference>
<dbReference type="PANTHER" id="PTHR45688">
    <property type="match status" value="1"/>
</dbReference>
<feature type="domain" description="Aminoglycoside phosphotransferase" evidence="4">
    <location>
        <begin position="26"/>
        <end position="253"/>
    </location>
</feature>
<dbReference type="GO" id="GO:0016829">
    <property type="term" value="F:lyase activity"/>
    <property type="evidence" value="ECO:0007669"/>
    <property type="project" value="UniProtKB-KW"/>
</dbReference>
<keyword evidence="6" id="KW-1185">Reference proteome</keyword>
<evidence type="ECO:0000313" key="5">
    <source>
        <dbReference type="EMBL" id="RZS65545.1"/>
    </source>
</evidence>
<proteinExistence type="inferred from homology"/>
<dbReference type="InterPro" id="IPR002575">
    <property type="entry name" value="Aminoglycoside_PTrfase"/>
</dbReference>
<reference evidence="5 6" key="1">
    <citation type="submission" date="2019-02" db="EMBL/GenBank/DDBJ databases">
        <title>Genomic Encyclopedia of Type Strains, Phase IV (KMG-IV): sequencing the most valuable type-strain genomes for metagenomic binning, comparative biology and taxonomic classification.</title>
        <authorList>
            <person name="Goeker M."/>
        </authorList>
    </citation>
    <scope>NUCLEOTIDE SEQUENCE [LARGE SCALE GENOMIC DNA]</scope>
    <source>
        <strain evidence="5 6">DSM 18116</strain>
    </source>
</reference>
<dbReference type="InterPro" id="IPR015424">
    <property type="entry name" value="PyrdxlP-dep_Trfase"/>
</dbReference>
<dbReference type="RefSeq" id="WP_130544202.1">
    <property type="nucleotide sequence ID" value="NZ_CP042431.1"/>
</dbReference>
<comment type="similarity">
    <text evidence="2">Belongs to the class-III pyridoxal-phosphate-dependent aminotransferase family.</text>
</comment>
<dbReference type="Gene3D" id="3.90.1200.10">
    <property type="match status" value="1"/>
</dbReference>
<dbReference type="AlphaFoldDB" id="A0A4Q7MBE9"/>
<dbReference type="Pfam" id="PF00202">
    <property type="entry name" value="Aminotran_3"/>
    <property type="match status" value="1"/>
</dbReference>
<evidence type="ECO:0000256" key="2">
    <source>
        <dbReference type="ARBA" id="ARBA00008954"/>
    </source>
</evidence>
<dbReference type="InterPro" id="IPR015421">
    <property type="entry name" value="PyrdxlP-dep_Trfase_major"/>
</dbReference>
<dbReference type="Pfam" id="PF01636">
    <property type="entry name" value="APH"/>
    <property type="match status" value="1"/>
</dbReference>
<dbReference type="PROSITE" id="PS00600">
    <property type="entry name" value="AA_TRANSFER_CLASS_3"/>
    <property type="match status" value="1"/>
</dbReference>
<evidence type="ECO:0000256" key="3">
    <source>
        <dbReference type="ARBA" id="ARBA00022898"/>
    </source>
</evidence>
<keyword evidence="5" id="KW-0456">Lyase</keyword>
<dbReference type="SUPFAM" id="SSF53383">
    <property type="entry name" value="PLP-dependent transferases"/>
    <property type="match status" value="1"/>
</dbReference>
<dbReference type="Proteomes" id="UP000293874">
    <property type="component" value="Unassembled WGS sequence"/>
</dbReference>
<comment type="cofactor">
    <cofactor evidence="1">
        <name>pyridoxal 5'-phosphate</name>
        <dbReference type="ChEBI" id="CHEBI:597326"/>
    </cofactor>
</comment>
<dbReference type="EMBL" id="SGXA01000005">
    <property type="protein sequence ID" value="RZS65545.1"/>
    <property type="molecule type" value="Genomic_DNA"/>
</dbReference>
<name>A0A4Q7MBE9_9BACT</name>
<comment type="caution">
    <text evidence="5">The sequence shown here is derived from an EMBL/GenBank/DDBJ whole genome shotgun (WGS) entry which is preliminary data.</text>
</comment>
<evidence type="ECO:0000259" key="4">
    <source>
        <dbReference type="Pfam" id="PF01636"/>
    </source>
</evidence>
<dbReference type="PANTHER" id="PTHR45688:SF13">
    <property type="entry name" value="ALANINE--GLYOXYLATE AMINOTRANSFERASE 2-LIKE"/>
    <property type="match status" value="1"/>
</dbReference>